<evidence type="ECO:0000256" key="5">
    <source>
        <dbReference type="ARBA" id="ARBA00029543"/>
    </source>
</evidence>
<dbReference type="GO" id="GO:0034477">
    <property type="term" value="P:U6 snRNA 3'-end processing"/>
    <property type="evidence" value="ECO:0007669"/>
    <property type="project" value="InterPro"/>
</dbReference>
<protein>
    <recommendedName>
        <fullName evidence="5">U6 snRNA phosphodiesterase 1</fullName>
    </recommendedName>
    <alternativeName>
        <fullName evidence="6">3'-5' RNA exonuclease USB1</fullName>
    </alternativeName>
</protein>
<evidence type="ECO:0000313" key="9">
    <source>
        <dbReference type="Proteomes" id="UP001140011"/>
    </source>
</evidence>
<sequence length="264" mass="29134">MALPRLVDYSSSDDSSSESERGKDGRNNSRSSNNRSSNSSSGQDYCSDSSSKGAEDAGHVRGGWSGHVYLRIRSSTQLHRLALACMDAICPRLDDNIRGNAKSADILDLEKVRTIEEPHISLTRPFYLPEHQIAGFVRELESCLNGLGPLAVGFGRISTYVNERQDRGFVAADVDYGEESVRRVLDHVNRLMEKFGQRKFFRDPRFHVSLLSVDLTPGSNKMSKVGATLGAAMGEEIAHLVAMQIDEVECIFGNKKFSFGLDAK</sequence>
<dbReference type="Gene3D" id="3.90.1140.10">
    <property type="entry name" value="Cyclic phosphodiesterase"/>
    <property type="match status" value="1"/>
</dbReference>
<feature type="compositionally biased region" description="Low complexity" evidence="7">
    <location>
        <begin position="28"/>
        <end position="51"/>
    </location>
</feature>
<evidence type="ECO:0000256" key="7">
    <source>
        <dbReference type="SAM" id="MobiDB-lite"/>
    </source>
</evidence>
<dbReference type="AlphaFoldDB" id="A0A9W8H4Z2"/>
<dbReference type="PANTHER" id="PTHR13522:SF3">
    <property type="entry name" value="U6 SNRNA PHOSPHODIESTERASE 1"/>
    <property type="match status" value="1"/>
</dbReference>
<evidence type="ECO:0000313" key="8">
    <source>
        <dbReference type="EMBL" id="KAJ2755821.1"/>
    </source>
</evidence>
<accession>A0A9W8H4Z2</accession>
<keyword evidence="1" id="KW-0540">Nuclease</keyword>
<keyword evidence="9" id="KW-1185">Reference proteome</keyword>
<feature type="region of interest" description="Disordered" evidence="7">
    <location>
        <begin position="1"/>
        <end position="58"/>
    </location>
</feature>
<name>A0A9W8H4Z2_9FUNG</name>
<dbReference type="PANTHER" id="PTHR13522">
    <property type="entry name" value="U6 SNRNA PHOSPHODIESTERASE 1"/>
    <property type="match status" value="1"/>
</dbReference>
<keyword evidence="8" id="KW-0269">Exonuclease</keyword>
<keyword evidence="3" id="KW-0456">Lyase</keyword>
<dbReference type="Proteomes" id="UP001140011">
    <property type="component" value="Unassembled WGS sequence"/>
</dbReference>
<gene>
    <name evidence="8" type="primary">USB1</name>
    <name evidence="8" type="ORF">GGI19_001326</name>
</gene>
<reference evidence="8" key="1">
    <citation type="submission" date="2022-07" db="EMBL/GenBank/DDBJ databases">
        <title>Phylogenomic reconstructions and comparative analyses of Kickxellomycotina fungi.</title>
        <authorList>
            <person name="Reynolds N.K."/>
            <person name="Stajich J.E."/>
            <person name="Barry K."/>
            <person name="Grigoriev I.V."/>
            <person name="Crous P."/>
            <person name="Smith M.E."/>
        </authorList>
    </citation>
    <scope>NUCLEOTIDE SEQUENCE</scope>
    <source>
        <strain evidence="8">BCRC 34297</strain>
    </source>
</reference>
<dbReference type="OrthoDB" id="49151at2759"/>
<evidence type="ECO:0000256" key="2">
    <source>
        <dbReference type="ARBA" id="ARBA00022801"/>
    </source>
</evidence>
<evidence type="ECO:0000256" key="3">
    <source>
        <dbReference type="ARBA" id="ARBA00023239"/>
    </source>
</evidence>
<feature type="compositionally biased region" description="Basic and acidic residues" evidence="7">
    <location>
        <begin position="18"/>
        <end position="27"/>
    </location>
</feature>
<dbReference type="GO" id="GO:0016829">
    <property type="term" value="F:lyase activity"/>
    <property type="evidence" value="ECO:0007669"/>
    <property type="project" value="UniProtKB-KW"/>
</dbReference>
<dbReference type="GO" id="GO:0005634">
    <property type="term" value="C:nucleus"/>
    <property type="evidence" value="ECO:0007669"/>
    <property type="project" value="TreeGrafter"/>
</dbReference>
<comment type="caution">
    <text evidence="8">The sequence shown here is derived from an EMBL/GenBank/DDBJ whole genome shotgun (WGS) entry which is preliminary data.</text>
</comment>
<dbReference type="GO" id="GO:0000175">
    <property type="term" value="F:3'-5'-RNA exonuclease activity"/>
    <property type="evidence" value="ECO:0007669"/>
    <property type="project" value="TreeGrafter"/>
</dbReference>
<evidence type="ECO:0000256" key="6">
    <source>
        <dbReference type="ARBA" id="ARBA00030030"/>
    </source>
</evidence>
<organism evidence="8 9">
    <name type="scientific">Coemansia pectinata</name>
    <dbReference type="NCBI Taxonomy" id="1052879"/>
    <lineage>
        <taxon>Eukaryota</taxon>
        <taxon>Fungi</taxon>
        <taxon>Fungi incertae sedis</taxon>
        <taxon>Zoopagomycota</taxon>
        <taxon>Kickxellomycotina</taxon>
        <taxon>Kickxellomycetes</taxon>
        <taxon>Kickxellales</taxon>
        <taxon>Kickxellaceae</taxon>
        <taxon>Coemansia</taxon>
    </lineage>
</organism>
<keyword evidence="4" id="KW-0539">Nucleus</keyword>
<keyword evidence="2" id="KW-0378">Hydrolase</keyword>
<dbReference type="Pfam" id="PF09749">
    <property type="entry name" value="HVSL"/>
    <property type="match status" value="1"/>
</dbReference>
<evidence type="ECO:0000256" key="4">
    <source>
        <dbReference type="ARBA" id="ARBA00023242"/>
    </source>
</evidence>
<dbReference type="EMBL" id="JANBUH010000046">
    <property type="protein sequence ID" value="KAJ2755821.1"/>
    <property type="molecule type" value="Genomic_DNA"/>
</dbReference>
<proteinExistence type="predicted"/>
<evidence type="ECO:0000256" key="1">
    <source>
        <dbReference type="ARBA" id="ARBA00022722"/>
    </source>
</evidence>
<dbReference type="InterPro" id="IPR027521">
    <property type="entry name" value="Usb1"/>
</dbReference>